<dbReference type="OrthoDB" id="9807829at2"/>
<dbReference type="InterPro" id="IPR006145">
    <property type="entry name" value="PsdUridine_synth_RsuA/RluA"/>
</dbReference>
<dbReference type="PROSITE" id="PS01129">
    <property type="entry name" value="PSI_RLU"/>
    <property type="match status" value="1"/>
</dbReference>
<evidence type="ECO:0000256" key="3">
    <source>
        <dbReference type="ARBA" id="ARBA00023235"/>
    </source>
</evidence>
<feature type="active site" evidence="6">
    <location>
        <position position="152"/>
    </location>
</feature>
<reference evidence="10 11" key="1">
    <citation type="submission" date="2015-07" db="EMBL/GenBank/DDBJ databases">
        <title>Whole genome sequencing of Bosea vaviloviae isolated from cave pool.</title>
        <authorList>
            <person name="Tan N.E.H."/>
            <person name="Lee Y.P."/>
            <person name="Gan H.M."/>
            <person name="Barton H."/>
            <person name="Savka M.A."/>
        </authorList>
    </citation>
    <scope>NUCLEOTIDE SEQUENCE [LARGE SCALE GENOMIC DNA]</scope>
    <source>
        <strain evidence="10 11">SD260</strain>
    </source>
</reference>
<dbReference type="SMART" id="SM00363">
    <property type="entry name" value="S4"/>
    <property type="match status" value="1"/>
</dbReference>
<name>A0A0N0MBM9_9HYPH</name>
<comment type="function">
    <text evidence="5">Responsible for synthesis of pseudouridine from uracil at positions 1911, 1915 and 1917 in 23S ribosomal RNA.</text>
</comment>
<dbReference type="InterPro" id="IPR020103">
    <property type="entry name" value="PsdUridine_synth_cat_dom_sf"/>
</dbReference>
<dbReference type="CDD" id="cd02869">
    <property type="entry name" value="PseudoU_synth_RluA_like"/>
    <property type="match status" value="1"/>
</dbReference>
<evidence type="ECO:0000259" key="9">
    <source>
        <dbReference type="SMART" id="SM00363"/>
    </source>
</evidence>
<keyword evidence="3 8" id="KW-0413">Isomerase</keyword>
<dbReference type="EMBL" id="LGSZ01000047">
    <property type="protein sequence ID" value="KPH80042.1"/>
    <property type="molecule type" value="Genomic_DNA"/>
</dbReference>
<dbReference type="InterPro" id="IPR036986">
    <property type="entry name" value="S4_RNA-bd_sf"/>
</dbReference>
<evidence type="ECO:0000256" key="1">
    <source>
        <dbReference type="ARBA" id="ARBA00010876"/>
    </source>
</evidence>
<evidence type="ECO:0000256" key="5">
    <source>
        <dbReference type="ARBA" id="ARBA00056072"/>
    </source>
</evidence>
<dbReference type="AlphaFoldDB" id="A0A0N0MBM9"/>
<dbReference type="Proteomes" id="UP000037822">
    <property type="component" value="Unassembled WGS sequence"/>
</dbReference>
<evidence type="ECO:0000256" key="8">
    <source>
        <dbReference type="RuleBase" id="RU362028"/>
    </source>
</evidence>
<dbReference type="PANTHER" id="PTHR21600">
    <property type="entry name" value="MITOCHONDRIAL RNA PSEUDOURIDINE SYNTHASE"/>
    <property type="match status" value="1"/>
</dbReference>
<dbReference type="Pfam" id="PF00849">
    <property type="entry name" value="PseudoU_synth_2"/>
    <property type="match status" value="1"/>
</dbReference>
<dbReference type="Pfam" id="PF01479">
    <property type="entry name" value="S4"/>
    <property type="match status" value="1"/>
</dbReference>
<dbReference type="PROSITE" id="PS50889">
    <property type="entry name" value="S4"/>
    <property type="match status" value="1"/>
</dbReference>
<comment type="catalytic activity">
    <reaction evidence="4">
        <text>uridine(1911/1915/1917) in 23S rRNA = pseudouridine(1911/1915/1917) in 23S rRNA</text>
        <dbReference type="Rhea" id="RHEA:42524"/>
        <dbReference type="Rhea" id="RHEA-COMP:10097"/>
        <dbReference type="Rhea" id="RHEA-COMP:10098"/>
        <dbReference type="ChEBI" id="CHEBI:65314"/>
        <dbReference type="ChEBI" id="CHEBI:65315"/>
        <dbReference type="EC" id="5.4.99.23"/>
    </reaction>
</comment>
<feature type="domain" description="RNA-binding S4" evidence="9">
    <location>
        <begin position="27"/>
        <end position="92"/>
    </location>
</feature>
<protein>
    <recommendedName>
        <fullName evidence="8">Pseudouridine synthase</fullName>
        <ecNumber evidence="8">5.4.99.-</ecNumber>
    </recommendedName>
</protein>
<comment type="similarity">
    <text evidence="1 8">Belongs to the pseudouridine synthase RluA family.</text>
</comment>
<dbReference type="GO" id="GO:0000455">
    <property type="term" value="P:enzyme-directed rRNA pseudouridine synthesis"/>
    <property type="evidence" value="ECO:0007669"/>
    <property type="project" value="TreeGrafter"/>
</dbReference>
<dbReference type="GO" id="GO:0003723">
    <property type="term" value="F:RNA binding"/>
    <property type="evidence" value="ECO:0007669"/>
    <property type="project" value="UniProtKB-KW"/>
</dbReference>
<dbReference type="EC" id="5.4.99.-" evidence="8"/>
<evidence type="ECO:0000256" key="4">
    <source>
        <dbReference type="ARBA" id="ARBA00036882"/>
    </source>
</evidence>
<dbReference type="PANTHER" id="PTHR21600:SF44">
    <property type="entry name" value="RIBOSOMAL LARGE SUBUNIT PSEUDOURIDINE SYNTHASE D"/>
    <property type="match status" value="1"/>
</dbReference>
<keyword evidence="2 7" id="KW-0694">RNA-binding</keyword>
<dbReference type="PATRIC" id="fig|1526658.3.peg.4589"/>
<gene>
    <name evidence="10" type="ORF">AE618_16070</name>
</gene>
<comment type="caution">
    <text evidence="10">The sequence shown here is derived from an EMBL/GenBank/DDBJ whole genome shotgun (WGS) entry which is preliminary data.</text>
</comment>
<dbReference type="InterPro" id="IPR006224">
    <property type="entry name" value="PsdUridine_synth_RluA-like_CS"/>
</dbReference>
<dbReference type="RefSeq" id="WP_054210049.1">
    <property type="nucleotide sequence ID" value="NZ_LGSZ01000047.1"/>
</dbReference>
<evidence type="ECO:0000256" key="6">
    <source>
        <dbReference type="PIRSR" id="PIRSR606225-1"/>
    </source>
</evidence>
<dbReference type="SUPFAM" id="SSF55174">
    <property type="entry name" value="Alpha-L RNA-binding motif"/>
    <property type="match status" value="1"/>
</dbReference>
<evidence type="ECO:0000313" key="11">
    <source>
        <dbReference type="Proteomes" id="UP000037822"/>
    </source>
</evidence>
<organism evidence="10 11">
    <name type="scientific">Bosea vaviloviae</name>
    <dbReference type="NCBI Taxonomy" id="1526658"/>
    <lineage>
        <taxon>Bacteria</taxon>
        <taxon>Pseudomonadati</taxon>
        <taxon>Pseudomonadota</taxon>
        <taxon>Alphaproteobacteria</taxon>
        <taxon>Hyphomicrobiales</taxon>
        <taxon>Boseaceae</taxon>
        <taxon>Bosea</taxon>
    </lineage>
</organism>
<dbReference type="InterPro" id="IPR050188">
    <property type="entry name" value="RluA_PseudoU_synthase"/>
</dbReference>
<dbReference type="SUPFAM" id="SSF55120">
    <property type="entry name" value="Pseudouridine synthase"/>
    <property type="match status" value="1"/>
</dbReference>
<evidence type="ECO:0000256" key="2">
    <source>
        <dbReference type="ARBA" id="ARBA00022884"/>
    </source>
</evidence>
<dbReference type="GO" id="GO:0160140">
    <property type="term" value="F:23S rRNA pseudouridine(1911/1915/1917) synthase activity"/>
    <property type="evidence" value="ECO:0007669"/>
    <property type="project" value="UniProtKB-EC"/>
</dbReference>
<accession>A0A0N0MBM9</accession>
<dbReference type="FunFam" id="3.30.2350.10:FF:000006">
    <property type="entry name" value="Pseudouridine synthase"/>
    <property type="match status" value="1"/>
</dbReference>
<dbReference type="Gene3D" id="3.30.2350.10">
    <property type="entry name" value="Pseudouridine synthase"/>
    <property type="match status" value="1"/>
</dbReference>
<comment type="catalytic activity">
    <reaction evidence="8">
        <text>a uridine in RNA = a pseudouridine in RNA</text>
        <dbReference type="Rhea" id="RHEA:48348"/>
        <dbReference type="Rhea" id="RHEA-COMP:12068"/>
        <dbReference type="Rhea" id="RHEA-COMP:12069"/>
        <dbReference type="ChEBI" id="CHEBI:65314"/>
        <dbReference type="ChEBI" id="CHEBI:65315"/>
    </reaction>
</comment>
<dbReference type="NCBIfam" id="TIGR00005">
    <property type="entry name" value="rluA_subfam"/>
    <property type="match status" value="1"/>
</dbReference>
<evidence type="ECO:0000256" key="7">
    <source>
        <dbReference type="PROSITE-ProRule" id="PRU00182"/>
    </source>
</evidence>
<dbReference type="Gene3D" id="3.10.290.10">
    <property type="entry name" value="RNA-binding S4 domain"/>
    <property type="match status" value="1"/>
</dbReference>
<evidence type="ECO:0000313" key="10">
    <source>
        <dbReference type="EMBL" id="KPH80042.1"/>
    </source>
</evidence>
<keyword evidence="11" id="KW-1185">Reference proteome</keyword>
<dbReference type="InterPro" id="IPR006225">
    <property type="entry name" value="PsdUridine_synth_RluC/D"/>
</dbReference>
<proteinExistence type="inferred from homology"/>
<dbReference type="InterPro" id="IPR002942">
    <property type="entry name" value="S4_RNA-bd"/>
</dbReference>
<sequence length="347" mass="37258">MTSETASDTVPPGTGATLHVAAEQAGERLDKALAMLASEISRARLQQVIKDGGVRLNGVVATDGKRKVVEGDEIALVIPAARPPDPVGQDIPLDVVYEDDYLIVIDKPAGLVVHPAGGHEDGTLVNALIAHCGESLSGIGGVRRPGIVHRLDKDTSGLLVVAKTDKAHQGLAKQFADHGRTGPLQRAYLAIVWGFPRRPHGTITTQIERSNKNREKMMVVGEERGREAITHFTVIERYPPLLKGTEETEPLASLVECRLETGRTHQIRVHMSHLGHPLLGDALYGSGFATKASRLPEAARDALTALGRQALHAAVLGFEHPVTGEELLFESEPPAEFANLQEALARL</sequence>
<dbReference type="CDD" id="cd00165">
    <property type="entry name" value="S4"/>
    <property type="match status" value="1"/>
</dbReference>